<dbReference type="AlphaFoldDB" id="A0A370L1D0"/>
<proteinExistence type="predicted"/>
<feature type="domain" description="HTH gntR-type" evidence="4">
    <location>
        <begin position="13"/>
        <end position="81"/>
    </location>
</feature>
<keyword evidence="6" id="KW-1185">Reference proteome</keyword>
<accession>A0A370L1D0</accession>
<protein>
    <submittedName>
        <fullName evidence="5">FadR family transcriptional regulator</fullName>
    </submittedName>
</protein>
<evidence type="ECO:0000259" key="4">
    <source>
        <dbReference type="PROSITE" id="PS50949"/>
    </source>
</evidence>
<dbReference type="Proteomes" id="UP000255207">
    <property type="component" value="Unassembled WGS sequence"/>
</dbReference>
<sequence length="243" mass="27077">MDATPRPLAPASLKLHIRVADQLGVAIVRGDYKAGETLPPESQLCEMLGISRTAMREALRSLIAKGLLVSSPKRGTRVRDPRHWSHLDPDILRWRVEVTDTDTYLKKMFELRRATEPAAAALAAVAATDEDRLQLQSDFQAMVDAGADNARWVEADLAFHRSIYFATHNEFFWPIGQLFSFGLRQMFEIAARGDHRPRAIIEHGDVLRAIIERKPSMAHAAAVTLIGNATSDVVLIRGHDLEP</sequence>
<dbReference type="InterPro" id="IPR036390">
    <property type="entry name" value="WH_DNA-bd_sf"/>
</dbReference>
<dbReference type="SMART" id="SM00345">
    <property type="entry name" value="HTH_GNTR"/>
    <property type="match status" value="1"/>
</dbReference>
<dbReference type="SUPFAM" id="SSF48008">
    <property type="entry name" value="GntR ligand-binding domain-like"/>
    <property type="match status" value="1"/>
</dbReference>
<evidence type="ECO:0000256" key="2">
    <source>
        <dbReference type="ARBA" id="ARBA00023125"/>
    </source>
</evidence>
<dbReference type="PRINTS" id="PR00035">
    <property type="entry name" value="HTHGNTR"/>
</dbReference>
<dbReference type="RefSeq" id="WP_114831360.1">
    <property type="nucleotide sequence ID" value="NZ_QQTO01000020.1"/>
</dbReference>
<gene>
    <name evidence="5" type="ORF">DWE98_21505</name>
</gene>
<dbReference type="Pfam" id="PF00392">
    <property type="entry name" value="GntR"/>
    <property type="match status" value="1"/>
</dbReference>
<dbReference type="SUPFAM" id="SSF46785">
    <property type="entry name" value="Winged helix' DNA-binding domain"/>
    <property type="match status" value="1"/>
</dbReference>
<dbReference type="EMBL" id="QQTP01000013">
    <property type="protein sequence ID" value="RDJ21299.1"/>
    <property type="molecule type" value="Genomic_DNA"/>
</dbReference>
<reference evidence="6" key="1">
    <citation type="submission" date="2018-07" db="EMBL/GenBank/DDBJ databases">
        <authorList>
            <person name="Safronova V.I."/>
            <person name="Chirak E.R."/>
            <person name="Sazanova A.L."/>
        </authorList>
    </citation>
    <scope>NUCLEOTIDE SEQUENCE [LARGE SCALE GENOMIC DNA]</scope>
    <source>
        <strain evidence="6">RCAM04685</strain>
    </source>
</reference>
<dbReference type="PANTHER" id="PTHR43537">
    <property type="entry name" value="TRANSCRIPTIONAL REGULATOR, GNTR FAMILY"/>
    <property type="match status" value="1"/>
</dbReference>
<name>A0A370L1D0_9HYPH</name>
<comment type="caution">
    <text evidence="5">The sequence shown here is derived from an EMBL/GenBank/DDBJ whole genome shotgun (WGS) entry which is preliminary data.</text>
</comment>
<evidence type="ECO:0000256" key="3">
    <source>
        <dbReference type="ARBA" id="ARBA00023163"/>
    </source>
</evidence>
<dbReference type="GO" id="GO:0003677">
    <property type="term" value="F:DNA binding"/>
    <property type="evidence" value="ECO:0007669"/>
    <property type="project" value="UniProtKB-KW"/>
</dbReference>
<dbReference type="Pfam" id="PF07729">
    <property type="entry name" value="FCD"/>
    <property type="match status" value="1"/>
</dbReference>
<keyword evidence="2" id="KW-0238">DNA-binding</keyword>
<dbReference type="InterPro" id="IPR011711">
    <property type="entry name" value="GntR_C"/>
</dbReference>
<dbReference type="SMART" id="SM00895">
    <property type="entry name" value="FCD"/>
    <property type="match status" value="1"/>
</dbReference>
<keyword evidence="1" id="KW-0805">Transcription regulation</keyword>
<organism evidence="5 6">
    <name type="scientific">Bosea caraganae</name>
    <dbReference type="NCBI Taxonomy" id="2763117"/>
    <lineage>
        <taxon>Bacteria</taxon>
        <taxon>Pseudomonadati</taxon>
        <taxon>Pseudomonadota</taxon>
        <taxon>Alphaproteobacteria</taxon>
        <taxon>Hyphomicrobiales</taxon>
        <taxon>Boseaceae</taxon>
        <taxon>Bosea</taxon>
    </lineage>
</organism>
<dbReference type="InterPro" id="IPR000524">
    <property type="entry name" value="Tscrpt_reg_HTH_GntR"/>
</dbReference>
<keyword evidence="3" id="KW-0804">Transcription</keyword>
<dbReference type="PROSITE" id="PS50949">
    <property type="entry name" value="HTH_GNTR"/>
    <property type="match status" value="1"/>
</dbReference>
<evidence type="ECO:0000313" key="6">
    <source>
        <dbReference type="Proteomes" id="UP000255207"/>
    </source>
</evidence>
<dbReference type="PANTHER" id="PTHR43537:SF44">
    <property type="entry name" value="GNTR FAMILY REGULATORY PROTEIN"/>
    <property type="match status" value="1"/>
</dbReference>
<dbReference type="InterPro" id="IPR036388">
    <property type="entry name" value="WH-like_DNA-bd_sf"/>
</dbReference>
<dbReference type="Gene3D" id="1.10.10.10">
    <property type="entry name" value="Winged helix-like DNA-binding domain superfamily/Winged helix DNA-binding domain"/>
    <property type="match status" value="1"/>
</dbReference>
<evidence type="ECO:0000313" key="5">
    <source>
        <dbReference type="EMBL" id="RDJ21299.1"/>
    </source>
</evidence>
<dbReference type="CDD" id="cd07377">
    <property type="entry name" value="WHTH_GntR"/>
    <property type="match status" value="1"/>
</dbReference>
<dbReference type="OrthoDB" id="9805385at2"/>
<dbReference type="InterPro" id="IPR008920">
    <property type="entry name" value="TF_FadR/GntR_C"/>
</dbReference>
<dbReference type="Gene3D" id="1.20.120.530">
    <property type="entry name" value="GntR ligand-binding domain-like"/>
    <property type="match status" value="1"/>
</dbReference>
<evidence type="ECO:0000256" key="1">
    <source>
        <dbReference type="ARBA" id="ARBA00023015"/>
    </source>
</evidence>
<dbReference type="GO" id="GO:0003700">
    <property type="term" value="F:DNA-binding transcription factor activity"/>
    <property type="evidence" value="ECO:0007669"/>
    <property type="project" value="InterPro"/>
</dbReference>